<accession>A0ABR9DMY3</accession>
<keyword evidence="2" id="KW-0812">Transmembrane</keyword>
<sequence length="147" mass="14959">MSNSRTHITVARGPVAYVVLGVIVLGMAAFWGFVAPFVLSAVSAAGPGPGGLDARTLGLLVRGVTVLLVVGGLASVVRGIVGVVRRESPGASSANFYVDVGVEPWLLDGILGQDEHGTPDGGTSDDGSPDDREEPRSQGPDVAPPLF</sequence>
<reference evidence="3 4" key="1">
    <citation type="submission" date="2020-09" db="EMBL/GenBank/DDBJ databases">
        <title>Flavimobilis rhizosphaerae sp. nov., isolated from rhizosphere soil of Spartina alterniflora.</title>
        <authorList>
            <person name="Hanqin C."/>
        </authorList>
    </citation>
    <scope>NUCLEOTIDE SEQUENCE [LARGE SCALE GENOMIC DNA]</scope>
    <source>
        <strain evidence="3 4">GY 10621</strain>
    </source>
</reference>
<gene>
    <name evidence="3" type="ORF">IGS67_03165</name>
</gene>
<dbReference type="EMBL" id="JACZDF010000001">
    <property type="protein sequence ID" value="MBD9698496.1"/>
    <property type="molecule type" value="Genomic_DNA"/>
</dbReference>
<evidence type="ECO:0000256" key="2">
    <source>
        <dbReference type="SAM" id="Phobius"/>
    </source>
</evidence>
<keyword evidence="2" id="KW-1133">Transmembrane helix</keyword>
<dbReference type="Proteomes" id="UP000642107">
    <property type="component" value="Unassembled WGS sequence"/>
</dbReference>
<organism evidence="3 4">
    <name type="scientific">Flavimobilis rhizosphaerae</name>
    <dbReference type="NCBI Taxonomy" id="2775421"/>
    <lineage>
        <taxon>Bacteria</taxon>
        <taxon>Bacillati</taxon>
        <taxon>Actinomycetota</taxon>
        <taxon>Actinomycetes</taxon>
        <taxon>Micrococcales</taxon>
        <taxon>Jonesiaceae</taxon>
        <taxon>Flavimobilis</taxon>
    </lineage>
</organism>
<feature type="region of interest" description="Disordered" evidence="1">
    <location>
        <begin position="110"/>
        <end position="147"/>
    </location>
</feature>
<evidence type="ECO:0000313" key="3">
    <source>
        <dbReference type="EMBL" id="MBD9698496.1"/>
    </source>
</evidence>
<name>A0ABR9DMY3_9MICO</name>
<comment type="caution">
    <text evidence="3">The sequence shown here is derived from an EMBL/GenBank/DDBJ whole genome shotgun (WGS) entry which is preliminary data.</text>
</comment>
<keyword evidence="4" id="KW-1185">Reference proteome</keyword>
<evidence type="ECO:0000256" key="1">
    <source>
        <dbReference type="SAM" id="MobiDB-lite"/>
    </source>
</evidence>
<dbReference type="RefSeq" id="WP_192277700.1">
    <property type="nucleotide sequence ID" value="NZ_JACZDF010000001.1"/>
</dbReference>
<evidence type="ECO:0000313" key="4">
    <source>
        <dbReference type="Proteomes" id="UP000642107"/>
    </source>
</evidence>
<proteinExistence type="predicted"/>
<protein>
    <submittedName>
        <fullName evidence="3">Uncharacterized protein</fullName>
    </submittedName>
</protein>
<feature type="transmembrane region" description="Helical" evidence="2">
    <location>
        <begin position="59"/>
        <end position="81"/>
    </location>
</feature>
<keyword evidence="2" id="KW-0472">Membrane</keyword>
<feature type="transmembrane region" description="Helical" evidence="2">
    <location>
        <begin position="15"/>
        <end position="39"/>
    </location>
</feature>